<evidence type="ECO:0000256" key="1">
    <source>
        <dbReference type="SAM" id="SignalP"/>
    </source>
</evidence>
<comment type="caution">
    <text evidence="2">The sequence shown here is derived from an EMBL/GenBank/DDBJ whole genome shotgun (WGS) entry which is preliminary data.</text>
</comment>
<protein>
    <recommendedName>
        <fullName evidence="5">Secreted protein</fullName>
    </recommendedName>
</protein>
<dbReference type="AlphaFoldDB" id="A0A4Y7SGK0"/>
<evidence type="ECO:0008006" key="5">
    <source>
        <dbReference type="Google" id="ProtNLM"/>
    </source>
</evidence>
<reference evidence="2 4" key="1">
    <citation type="journal article" date="2019" name="Nat. Ecol. Evol.">
        <title>Megaphylogeny resolves global patterns of mushroom evolution.</title>
        <authorList>
            <person name="Varga T."/>
            <person name="Krizsan K."/>
            <person name="Foldi C."/>
            <person name="Dima B."/>
            <person name="Sanchez-Garcia M."/>
            <person name="Sanchez-Ramirez S."/>
            <person name="Szollosi G.J."/>
            <person name="Szarkandi J.G."/>
            <person name="Papp V."/>
            <person name="Albert L."/>
            <person name="Andreopoulos W."/>
            <person name="Angelini C."/>
            <person name="Antonin V."/>
            <person name="Barry K.W."/>
            <person name="Bougher N.L."/>
            <person name="Buchanan P."/>
            <person name="Buyck B."/>
            <person name="Bense V."/>
            <person name="Catcheside P."/>
            <person name="Chovatia M."/>
            <person name="Cooper J."/>
            <person name="Damon W."/>
            <person name="Desjardin D."/>
            <person name="Finy P."/>
            <person name="Geml J."/>
            <person name="Haridas S."/>
            <person name="Hughes K."/>
            <person name="Justo A."/>
            <person name="Karasinski D."/>
            <person name="Kautmanova I."/>
            <person name="Kiss B."/>
            <person name="Kocsube S."/>
            <person name="Kotiranta H."/>
            <person name="LaButti K.M."/>
            <person name="Lechner B.E."/>
            <person name="Liimatainen K."/>
            <person name="Lipzen A."/>
            <person name="Lukacs Z."/>
            <person name="Mihaltcheva S."/>
            <person name="Morgado L.N."/>
            <person name="Niskanen T."/>
            <person name="Noordeloos M.E."/>
            <person name="Ohm R.A."/>
            <person name="Ortiz-Santana B."/>
            <person name="Ovrebo C."/>
            <person name="Racz N."/>
            <person name="Riley R."/>
            <person name="Savchenko A."/>
            <person name="Shiryaev A."/>
            <person name="Soop K."/>
            <person name="Spirin V."/>
            <person name="Szebenyi C."/>
            <person name="Tomsovsky M."/>
            <person name="Tulloss R.E."/>
            <person name="Uehling J."/>
            <person name="Grigoriev I.V."/>
            <person name="Vagvolgyi C."/>
            <person name="Papp T."/>
            <person name="Martin F.M."/>
            <person name="Miettinen O."/>
            <person name="Hibbett D.S."/>
            <person name="Nagy L.G."/>
        </authorList>
    </citation>
    <scope>NUCLEOTIDE SEQUENCE [LARGE SCALE GENOMIC DNA]</scope>
    <source>
        <strain evidence="2 4">FP101781</strain>
    </source>
</reference>
<dbReference type="Proteomes" id="UP000298030">
    <property type="component" value="Unassembled WGS sequence"/>
</dbReference>
<name>A0A4Y7SGK0_COPMI</name>
<proteinExistence type="predicted"/>
<dbReference type="EMBL" id="QPFP01000104">
    <property type="protein sequence ID" value="TEB21735.1"/>
    <property type="molecule type" value="Genomic_DNA"/>
</dbReference>
<accession>A0A4Y7SGK0</accession>
<gene>
    <name evidence="3" type="ORF">FA13DRAFT_1741678</name>
    <name evidence="2" type="ORF">FA13DRAFT_1742484</name>
</gene>
<evidence type="ECO:0000313" key="4">
    <source>
        <dbReference type="Proteomes" id="UP000298030"/>
    </source>
</evidence>
<keyword evidence="1" id="KW-0732">Signal</keyword>
<organism evidence="2 4">
    <name type="scientific">Coprinellus micaceus</name>
    <name type="common">Glistening ink-cap mushroom</name>
    <name type="synonym">Coprinus micaceus</name>
    <dbReference type="NCBI Taxonomy" id="71717"/>
    <lineage>
        <taxon>Eukaryota</taxon>
        <taxon>Fungi</taxon>
        <taxon>Dikarya</taxon>
        <taxon>Basidiomycota</taxon>
        <taxon>Agaricomycotina</taxon>
        <taxon>Agaricomycetes</taxon>
        <taxon>Agaricomycetidae</taxon>
        <taxon>Agaricales</taxon>
        <taxon>Agaricineae</taxon>
        <taxon>Psathyrellaceae</taxon>
        <taxon>Coprinellus</taxon>
    </lineage>
</organism>
<sequence length="74" mass="8400">MCLRLVATQAFLLGTRLFLPKVPTSEDHRLLLGYGQMERGFSSSLPSMPSYRYVLIHVSLTPHIIRLPPCLRTC</sequence>
<dbReference type="EMBL" id="QPFP01000126">
    <property type="protein sequence ID" value="TEB21027.1"/>
    <property type="molecule type" value="Genomic_DNA"/>
</dbReference>
<feature type="chain" id="PRO_5039810159" description="Secreted protein" evidence="1">
    <location>
        <begin position="18"/>
        <end position="74"/>
    </location>
</feature>
<evidence type="ECO:0000313" key="2">
    <source>
        <dbReference type="EMBL" id="TEB21027.1"/>
    </source>
</evidence>
<feature type="signal peptide" evidence="1">
    <location>
        <begin position="1"/>
        <end position="17"/>
    </location>
</feature>
<keyword evidence="4" id="KW-1185">Reference proteome</keyword>
<evidence type="ECO:0000313" key="3">
    <source>
        <dbReference type="EMBL" id="TEB21735.1"/>
    </source>
</evidence>